<dbReference type="EMBL" id="SMKX01000156">
    <property type="protein sequence ID" value="TDD47203.1"/>
    <property type="molecule type" value="Genomic_DNA"/>
</dbReference>
<comment type="caution">
    <text evidence="2">The sequence shown here is derived from an EMBL/GenBank/DDBJ whole genome shotgun (WGS) entry which is preliminary data.</text>
</comment>
<dbReference type="OrthoDB" id="3817052at2"/>
<feature type="region of interest" description="Disordered" evidence="1">
    <location>
        <begin position="1"/>
        <end position="154"/>
    </location>
</feature>
<dbReference type="CDD" id="cd16428">
    <property type="entry name" value="TcpC_C"/>
    <property type="match status" value="1"/>
</dbReference>
<feature type="compositionally biased region" description="Low complexity" evidence="1">
    <location>
        <begin position="88"/>
        <end position="115"/>
    </location>
</feature>
<keyword evidence="3" id="KW-1185">Reference proteome</keyword>
<proteinExistence type="predicted"/>
<feature type="compositionally biased region" description="Pro residues" evidence="1">
    <location>
        <begin position="64"/>
        <end position="87"/>
    </location>
</feature>
<evidence type="ECO:0008006" key="4">
    <source>
        <dbReference type="Google" id="ProtNLM"/>
    </source>
</evidence>
<protein>
    <recommendedName>
        <fullName evidence="4">Conjugal transfer protein</fullName>
    </recommendedName>
</protein>
<evidence type="ECO:0000313" key="2">
    <source>
        <dbReference type="EMBL" id="TDD47203.1"/>
    </source>
</evidence>
<name>A0A4R4YQ15_9ACTN</name>
<feature type="compositionally biased region" description="Low complexity" evidence="1">
    <location>
        <begin position="125"/>
        <end position="138"/>
    </location>
</feature>
<dbReference type="Gene3D" id="3.10.450.540">
    <property type="match status" value="1"/>
</dbReference>
<organism evidence="2 3">
    <name type="scientific">Kribbella antibiotica</name>
    <dbReference type="NCBI Taxonomy" id="190195"/>
    <lineage>
        <taxon>Bacteria</taxon>
        <taxon>Bacillati</taxon>
        <taxon>Actinomycetota</taxon>
        <taxon>Actinomycetes</taxon>
        <taxon>Propionibacteriales</taxon>
        <taxon>Kribbellaceae</taxon>
        <taxon>Kribbella</taxon>
    </lineage>
</organism>
<dbReference type="Proteomes" id="UP000295124">
    <property type="component" value="Unassembled WGS sequence"/>
</dbReference>
<dbReference type="AlphaFoldDB" id="A0A4R4YQ15"/>
<evidence type="ECO:0000313" key="3">
    <source>
        <dbReference type="Proteomes" id="UP000295124"/>
    </source>
</evidence>
<dbReference type="InterPro" id="IPR035628">
    <property type="entry name" value="TcpC_C"/>
</dbReference>
<accession>A0A4R4YQ15</accession>
<evidence type="ECO:0000256" key="1">
    <source>
        <dbReference type="SAM" id="MobiDB-lite"/>
    </source>
</evidence>
<sequence length="439" mass="46780">MSWWRTALNLPPKGEHWSDQRRPKKAARGRPQNTAPEWWAHPDGPVSPTPRQAQGVAAQYSAPQTPPPPGGVMAPPRRPGARPPEQPGQPVQGHPQPGQLVPGDPQQAGPGPGQRQPERLRQRSPHGAHAAPGAPGPARQVLEPGQTPWATEPESSFSTWARRFFRGLVVAVLLLAAISGIRSWVSPNRTPSTVVGGQTSFPVDEARAIATRYSISYLSWDEANPDARPAQVGLDLAAGLDGRSGWNGRGKQVAVIAYPGEVKVDPGGVAALVDVRVRVQQYYLKGRVMTPGTFVWQRLSVPVARTAARVVASGPPTFVPDGRAPLPDNMPAAGAPDDAVTAATKEDAKAFFGAYAESDNKVSAVTAPGSTIRSLNGAVKFGELKDWQVYTGNDDERRATAAVTWKGVGDTTLDQTYTLTLRRTVATDGAQRWQVAAVG</sequence>
<gene>
    <name evidence="2" type="ORF">E1263_35025</name>
</gene>
<reference evidence="2 3" key="1">
    <citation type="submission" date="2019-03" db="EMBL/GenBank/DDBJ databases">
        <title>Draft genome sequences of novel Actinobacteria.</title>
        <authorList>
            <person name="Sahin N."/>
            <person name="Ay H."/>
            <person name="Saygin H."/>
        </authorList>
    </citation>
    <scope>NUCLEOTIDE SEQUENCE [LARGE SCALE GENOMIC DNA]</scope>
    <source>
        <strain evidence="2 3">JCM 13523</strain>
    </source>
</reference>